<organism evidence="1 2">
    <name type="scientific">Streptosporangium algeriense</name>
    <dbReference type="NCBI Taxonomy" id="1682748"/>
    <lineage>
        <taxon>Bacteria</taxon>
        <taxon>Bacillati</taxon>
        <taxon>Actinomycetota</taxon>
        <taxon>Actinomycetes</taxon>
        <taxon>Streptosporangiales</taxon>
        <taxon>Streptosporangiaceae</taxon>
        <taxon>Streptosporangium</taxon>
    </lineage>
</organism>
<keyword evidence="2" id="KW-1185">Reference proteome</keyword>
<protein>
    <submittedName>
        <fullName evidence="1">Uncharacterized protein</fullName>
    </submittedName>
</protein>
<dbReference type="EMBL" id="JBHTHX010000413">
    <property type="protein sequence ID" value="MFD0885680.1"/>
    <property type="molecule type" value="Genomic_DNA"/>
</dbReference>
<gene>
    <name evidence="1" type="ORF">ACFQ08_14085</name>
</gene>
<accession>A0ABW3DSA8</accession>
<evidence type="ECO:0000313" key="1">
    <source>
        <dbReference type="EMBL" id="MFD0885680.1"/>
    </source>
</evidence>
<evidence type="ECO:0000313" key="2">
    <source>
        <dbReference type="Proteomes" id="UP001597024"/>
    </source>
</evidence>
<reference evidence="2" key="1">
    <citation type="journal article" date="2019" name="Int. J. Syst. Evol. Microbiol.">
        <title>The Global Catalogue of Microorganisms (GCM) 10K type strain sequencing project: providing services to taxonomists for standard genome sequencing and annotation.</title>
        <authorList>
            <consortium name="The Broad Institute Genomics Platform"/>
            <consortium name="The Broad Institute Genome Sequencing Center for Infectious Disease"/>
            <person name="Wu L."/>
            <person name="Ma J."/>
        </authorList>
    </citation>
    <scope>NUCLEOTIDE SEQUENCE [LARGE SCALE GENOMIC DNA]</scope>
    <source>
        <strain evidence="2">CCUG 62974</strain>
    </source>
</reference>
<sequence length="62" mass="6811">MHRKIEAIGNNLLSLFVPKVDADACGTWGWKYFSSCYECGGDGCWAWCASGCGCDHSRSQCQ</sequence>
<comment type="caution">
    <text evidence="1">The sequence shown here is derived from an EMBL/GenBank/DDBJ whole genome shotgun (WGS) entry which is preliminary data.</text>
</comment>
<proteinExistence type="predicted"/>
<name>A0ABW3DSA8_9ACTN</name>
<dbReference type="Proteomes" id="UP001597024">
    <property type="component" value="Unassembled WGS sequence"/>
</dbReference>